<evidence type="ECO:0000259" key="2">
    <source>
        <dbReference type="PROSITE" id="PS50157"/>
    </source>
</evidence>
<dbReference type="Gene3D" id="3.30.160.60">
    <property type="entry name" value="Classic Zinc Finger"/>
    <property type="match status" value="1"/>
</dbReference>
<reference evidence="3" key="1">
    <citation type="submission" date="2021-03" db="EMBL/GenBank/DDBJ databases">
        <authorList>
            <person name="Bekaert M."/>
        </authorList>
    </citation>
    <scope>NUCLEOTIDE SEQUENCE</scope>
</reference>
<dbReference type="Proteomes" id="UP000683360">
    <property type="component" value="Unassembled WGS sequence"/>
</dbReference>
<dbReference type="GO" id="GO:0008270">
    <property type="term" value="F:zinc ion binding"/>
    <property type="evidence" value="ECO:0007669"/>
    <property type="project" value="UniProtKB-KW"/>
</dbReference>
<dbReference type="Pfam" id="PF12874">
    <property type="entry name" value="zf-met"/>
    <property type="match status" value="1"/>
</dbReference>
<comment type="caution">
    <text evidence="3">The sequence shown here is derived from an EMBL/GenBank/DDBJ whole genome shotgun (WGS) entry which is preliminary data.</text>
</comment>
<dbReference type="InterPro" id="IPR043502">
    <property type="entry name" value="DNA/RNA_pol_sf"/>
</dbReference>
<dbReference type="InterPro" id="IPR023211">
    <property type="entry name" value="DNA_pol_palm_dom_sf"/>
</dbReference>
<keyword evidence="1" id="KW-0863">Zinc-finger</keyword>
<evidence type="ECO:0000313" key="3">
    <source>
        <dbReference type="EMBL" id="CAG2222412.1"/>
    </source>
</evidence>
<protein>
    <recommendedName>
        <fullName evidence="2">C2H2-type domain-containing protein</fullName>
    </recommendedName>
</protein>
<evidence type="ECO:0000313" key="4">
    <source>
        <dbReference type="Proteomes" id="UP000683360"/>
    </source>
</evidence>
<dbReference type="PANTHER" id="PTHR31511">
    <property type="entry name" value="PROTEIN CBG23764"/>
    <property type="match status" value="1"/>
</dbReference>
<sequence length="1383" mass="160921">MAQAYINHVFSNGDNLTENQIRGLRCELASKNEFSDCNEDLLIQTADEIEKVYYSENKKRKRDLKENISNKTTKLDSKFICELCDKVFKHACTLDRHLQAHFLRNTCTTCKKSFTRKSNLKRHEQKCVKLELKKPSVTSSTSTNRKKKSGLTCNHCGIPFDNYDDLFHHVSTNHPLNQSGGHKDTTAIEDTVSTVKDNKKDSKLNKKRFHFRKTALNKTVNQTSIIPYANEKYDLLQFLANTKQDVDNELTRRRAEQRNIKWYVNARVEMVRDVDEGNQDKAQPHFRSKNYISLSDENNDHNLNEAFQSVNRSLEEFINKGSNWILNKIISLEIHTVPYSPIAGSSYMKLPAKLCGTGGIINIKNGDQKCFLWSILAALHPVTDHPERVGKYLDYENELNMKDIEYPVSLSHVEKFEKQNYISVNVFGFEDGEVFPLYLSKLGNGYTEVDLLYLSNENGSHYCWIKRLDRFLGSVTRFHTKRFYCRRCLHGFIREDLLHAHRVYCNKFDFQRVTYPKEGENDILKFKDHQKMIRVPFVIYADFECFARKISTCQPDPQKSSTTHTTKFEACGFSYVVVSSNDKYTKTPVVYRGEDAVTQFFEKILQEEEYITETLSEIEPLIMNPNTENQFKNATNCYVCNRFFTGQLIKVRDHDHLGINGDVDSPDYSNYRGAACQSCNLNLQHPPFTPVYFHNLRNFDSHLLLSEAGKYKDKKLTCIPNNMEKYISFSLGKLRFLDSYQCMSSSLETLVDNLAVDGLQHFKQFRKAFQSADLAKLLLRKNVYCYDYIDCIEKFNETELPPKEAFYNSLTKESISDEDYEHAQTMWDTFNMKHLGDFHDMYVLTDTLLLCDVFERFRDMTLENYKLDASHFYTSPGLAWQAALKMSGVCLELITDPLMYNMWEIGTRGGVSMVSKKYSKANNEYVDGFDDTKDPNHIMYLDANNLYGWAMSQPLPTGFMHFLSESEIEDFDLQKIAIDSKEGYLLEVDLEYPNHLHDHHNCYPLAPEHQLIQDEDLSQYSKYLWGKLNGESQARVKSKKLIPTLKNKKNYIIHYRNLQLYLDLGMKITKIHKILGFHQMPWLKTYIDFNANMRKNARNEFEKDFFKLMCNSVFGKCMENLRERFNLSLIHSEEKLKKFVSKPSFERIQIFNEDLVGVQNKQVNLILNKPIYAGQVILDLSKQLMYEFHYKVIKPMYGDNVNLLFTDTDSLCYEVKTDDIYKDMKTIHNLLDTSNYEEGHPLYSITNKKVPGKMKDELGGIPIKEAIMMRPKMYSITYAETRVDENGDIITSEKEKKVAKGIVKCEIKKTLRHAMYKQCLIEETTTMNSMRSIRSNNHELFIDTIVKKDCVVLMINAIGKIQLKASHLDIIKLIDCLTNVILI</sequence>
<dbReference type="Gene3D" id="3.90.1600.10">
    <property type="entry name" value="Palm domain of DNA polymerase"/>
    <property type="match status" value="1"/>
</dbReference>
<keyword evidence="4" id="KW-1185">Reference proteome</keyword>
<feature type="domain" description="C2H2-type" evidence="2">
    <location>
        <begin position="79"/>
        <end position="106"/>
    </location>
</feature>
<dbReference type="SUPFAM" id="SSF56672">
    <property type="entry name" value="DNA/RNA polymerases"/>
    <property type="match status" value="1"/>
</dbReference>
<feature type="domain" description="C2H2-type" evidence="2">
    <location>
        <begin position="105"/>
        <end position="135"/>
    </location>
</feature>
<accession>A0A8S3SWB7</accession>
<dbReference type="PROSITE" id="PS50157">
    <property type="entry name" value="ZINC_FINGER_C2H2_2"/>
    <property type="match status" value="2"/>
</dbReference>
<dbReference type="SUPFAM" id="SSF57667">
    <property type="entry name" value="beta-beta-alpha zinc fingers"/>
    <property type="match status" value="1"/>
</dbReference>
<gene>
    <name evidence="3" type="ORF">MEDL_35756</name>
</gene>
<dbReference type="Pfam" id="PF00096">
    <property type="entry name" value="zf-C2H2"/>
    <property type="match status" value="2"/>
</dbReference>
<dbReference type="PANTHER" id="PTHR31511:SF12">
    <property type="entry name" value="RHO TERMINATION FACTOR N-TERMINAL DOMAIN-CONTAINING PROTEIN"/>
    <property type="match status" value="1"/>
</dbReference>
<dbReference type="OrthoDB" id="2425134at2759"/>
<dbReference type="InterPro" id="IPR013087">
    <property type="entry name" value="Znf_C2H2_type"/>
</dbReference>
<dbReference type="SMART" id="SM00355">
    <property type="entry name" value="ZnF_C2H2"/>
    <property type="match status" value="3"/>
</dbReference>
<keyword evidence="1" id="KW-0479">Metal-binding</keyword>
<dbReference type="EMBL" id="CAJPWZ010001752">
    <property type="protein sequence ID" value="CAG2222412.1"/>
    <property type="molecule type" value="Genomic_DNA"/>
</dbReference>
<organism evidence="3 4">
    <name type="scientific">Mytilus edulis</name>
    <name type="common">Blue mussel</name>
    <dbReference type="NCBI Taxonomy" id="6550"/>
    <lineage>
        <taxon>Eukaryota</taxon>
        <taxon>Metazoa</taxon>
        <taxon>Spiralia</taxon>
        <taxon>Lophotrochozoa</taxon>
        <taxon>Mollusca</taxon>
        <taxon>Bivalvia</taxon>
        <taxon>Autobranchia</taxon>
        <taxon>Pteriomorphia</taxon>
        <taxon>Mytilida</taxon>
        <taxon>Mytiloidea</taxon>
        <taxon>Mytilidae</taxon>
        <taxon>Mytilinae</taxon>
        <taxon>Mytilus</taxon>
    </lineage>
</organism>
<evidence type="ECO:0000256" key="1">
    <source>
        <dbReference type="PROSITE-ProRule" id="PRU00042"/>
    </source>
</evidence>
<dbReference type="PROSITE" id="PS00028">
    <property type="entry name" value="ZINC_FINGER_C2H2_1"/>
    <property type="match status" value="2"/>
</dbReference>
<name>A0A8S3SWB7_MYTED</name>
<dbReference type="InterPro" id="IPR036236">
    <property type="entry name" value="Znf_C2H2_sf"/>
</dbReference>
<proteinExistence type="predicted"/>
<keyword evidence="1" id="KW-0862">Zinc</keyword>